<dbReference type="InterPro" id="IPR005064">
    <property type="entry name" value="BUG"/>
</dbReference>
<evidence type="ECO:0000313" key="2">
    <source>
        <dbReference type="EMBL" id="NOJ41900.1"/>
    </source>
</evidence>
<dbReference type="Gene3D" id="3.40.190.10">
    <property type="entry name" value="Periplasmic binding protein-like II"/>
    <property type="match status" value="1"/>
</dbReference>
<dbReference type="InterPro" id="IPR042100">
    <property type="entry name" value="Bug_dom1"/>
</dbReference>
<evidence type="ECO:0008006" key="4">
    <source>
        <dbReference type="Google" id="ProtNLM"/>
    </source>
</evidence>
<dbReference type="Pfam" id="PF03401">
    <property type="entry name" value="TctC"/>
    <property type="match status" value="1"/>
</dbReference>
<gene>
    <name evidence="2" type="ORF">HCN58_20310</name>
</gene>
<dbReference type="AlphaFoldDB" id="A0A7Y4GTW1"/>
<name>A0A7Y4GTW1_9BRAD</name>
<protein>
    <recommendedName>
        <fullName evidence="4">Twin-arginine translocation pathway signal protein</fullName>
    </recommendedName>
</protein>
<sequence>MITKRALMSLACAGGLAAIFPDPRTASAQTVSRMLVGFGAGGAIDVIARMLVEGMKDYSPAFIVDNRPGAGGRLALAALKNSPADGTVMILAPASNFAVFPHVYKKLGYDAFRDFVPVTTVCSFPFLITVGPMVPAEVRTLADFAKWCAANPKQATYGTAAAGSMLHFTGVTLAKANRFEFVHLPYGGPGGIQDLIGGRIAATIYPIGTALPHVQSGAIRALATTGPQRSSRLPDVPTVREAGYAALEASEWFGVFVPANTPAAPVNRLNNAIRIVVNAKPFKAALAELAVDPAGETPNEFAQLVKADFDRWGPIVRASGFTLID</sequence>
<comment type="caution">
    <text evidence="2">The sequence shown here is derived from an EMBL/GenBank/DDBJ whole genome shotgun (WGS) entry which is preliminary data.</text>
</comment>
<dbReference type="PANTHER" id="PTHR42928:SF5">
    <property type="entry name" value="BLR1237 PROTEIN"/>
    <property type="match status" value="1"/>
</dbReference>
<dbReference type="PIRSF" id="PIRSF017082">
    <property type="entry name" value="YflP"/>
    <property type="match status" value="1"/>
</dbReference>
<evidence type="ECO:0000256" key="1">
    <source>
        <dbReference type="ARBA" id="ARBA00006987"/>
    </source>
</evidence>
<proteinExistence type="inferred from homology"/>
<dbReference type="EMBL" id="JAAVLX010000006">
    <property type="protein sequence ID" value="NOJ41900.1"/>
    <property type="molecule type" value="Genomic_DNA"/>
</dbReference>
<dbReference type="PANTHER" id="PTHR42928">
    <property type="entry name" value="TRICARBOXYLATE-BINDING PROTEIN"/>
    <property type="match status" value="1"/>
</dbReference>
<dbReference type="Proteomes" id="UP000544122">
    <property type="component" value="Unassembled WGS sequence"/>
</dbReference>
<reference evidence="2 3" key="1">
    <citation type="submission" date="2020-03" db="EMBL/GenBank/DDBJ databases">
        <title>Bradyrhizobium diversity isolated from nodules of Indigofera sp.</title>
        <authorList>
            <person name="Klepa M."/>
            <person name="Helene L."/>
            <person name="Hungria M."/>
        </authorList>
    </citation>
    <scope>NUCLEOTIDE SEQUENCE [LARGE SCALE GENOMIC DNA]</scope>
    <source>
        <strain evidence="2 3">WSM 1791</strain>
    </source>
</reference>
<keyword evidence="3" id="KW-1185">Reference proteome</keyword>
<dbReference type="Gene3D" id="3.40.190.150">
    <property type="entry name" value="Bordetella uptake gene, domain 1"/>
    <property type="match status" value="1"/>
</dbReference>
<dbReference type="SUPFAM" id="SSF53850">
    <property type="entry name" value="Periplasmic binding protein-like II"/>
    <property type="match status" value="1"/>
</dbReference>
<comment type="similarity">
    <text evidence="1">Belongs to the UPF0065 (bug) family.</text>
</comment>
<accession>A0A7Y4GTW1</accession>
<organism evidence="2 3">
    <name type="scientific">Bradyrhizobium australiense</name>
    <dbReference type="NCBI Taxonomy" id="2721161"/>
    <lineage>
        <taxon>Bacteria</taxon>
        <taxon>Pseudomonadati</taxon>
        <taxon>Pseudomonadota</taxon>
        <taxon>Alphaproteobacteria</taxon>
        <taxon>Hyphomicrobiales</taxon>
        <taxon>Nitrobacteraceae</taxon>
        <taxon>Bradyrhizobium</taxon>
    </lineage>
</organism>
<evidence type="ECO:0000313" key="3">
    <source>
        <dbReference type="Proteomes" id="UP000544122"/>
    </source>
</evidence>